<dbReference type="PANTHER" id="PTHR43441">
    <property type="entry name" value="RIBOSOMAL-PROTEIN-SERINE ACETYLTRANSFERASE"/>
    <property type="match status" value="1"/>
</dbReference>
<dbReference type="EMBL" id="BJXW01000013">
    <property type="protein sequence ID" value="GEN31199.1"/>
    <property type="molecule type" value="Genomic_DNA"/>
</dbReference>
<sequence>MFVYEVDEEIILKMMNTMNAERLFEITDRSRDYLKEWLPWLDHTTKVEHSKHFIEQAFQSHADRRALISGIFYHNELVGVISYNYFDWTNRIGYIGYWLDQHYQGKGIITRSVHALIDYGFDVLKLNRIDIRAAVENKASRAVPERLGFKREGVLRQSEWLYDHYVDHVVYSMLAHEWQDK</sequence>
<dbReference type="GO" id="GO:0005737">
    <property type="term" value="C:cytoplasm"/>
    <property type="evidence" value="ECO:0007669"/>
    <property type="project" value="TreeGrafter"/>
</dbReference>
<comment type="caution">
    <text evidence="2">The sequence shown here is derived from an EMBL/GenBank/DDBJ whole genome shotgun (WGS) entry which is preliminary data.</text>
</comment>
<dbReference type="AlphaFoldDB" id="A0A511UX65"/>
<keyword evidence="3" id="KW-1185">Reference proteome</keyword>
<dbReference type="PROSITE" id="PS51186">
    <property type="entry name" value="GNAT"/>
    <property type="match status" value="1"/>
</dbReference>
<dbReference type="PANTHER" id="PTHR43441:SF12">
    <property type="entry name" value="RIBOSOMAL N-ACETYLTRANSFERASE YDAF-RELATED"/>
    <property type="match status" value="1"/>
</dbReference>
<dbReference type="InterPro" id="IPR016181">
    <property type="entry name" value="Acyl_CoA_acyltransferase"/>
</dbReference>
<keyword evidence="2" id="KW-0808">Transferase</keyword>
<dbReference type="InterPro" id="IPR051908">
    <property type="entry name" value="Ribosomal_N-acetyltransferase"/>
</dbReference>
<dbReference type="GO" id="GO:0008999">
    <property type="term" value="F:protein-N-terminal-alanine acetyltransferase activity"/>
    <property type="evidence" value="ECO:0007669"/>
    <property type="project" value="TreeGrafter"/>
</dbReference>
<evidence type="ECO:0000259" key="1">
    <source>
        <dbReference type="PROSITE" id="PS51186"/>
    </source>
</evidence>
<dbReference type="InterPro" id="IPR000182">
    <property type="entry name" value="GNAT_dom"/>
</dbReference>
<reference evidence="2 3" key="1">
    <citation type="submission" date="2019-07" db="EMBL/GenBank/DDBJ databases">
        <title>Whole genome shotgun sequence of Cerasibacillus quisquiliarum NBRC 102429.</title>
        <authorList>
            <person name="Hosoyama A."/>
            <person name="Uohara A."/>
            <person name="Ohji S."/>
            <person name="Ichikawa N."/>
        </authorList>
    </citation>
    <scope>NUCLEOTIDE SEQUENCE [LARGE SCALE GENOMIC DNA]</scope>
    <source>
        <strain evidence="2 3">NBRC 102429</strain>
    </source>
</reference>
<evidence type="ECO:0000313" key="3">
    <source>
        <dbReference type="Proteomes" id="UP000321491"/>
    </source>
</evidence>
<proteinExistence type="predicted"/>
<dbReference type="GO" id="GO:1990189">
    <property type="term" value="F:protein N-terminal-serine acetyltransferase activity"/>
    <property type="evidence" value="ECO:0007669"/>
    <property type="project" value="TreeGrafter"/>
</dbReference>
<accession>A0A511UX65</accession>
<gene>
    <name evidence="2" type="ORF">CQU01_14370</name>
</gene>
<dbReference type="CDD" id="cd04301">
    <property type="entry name" value="NAT_SF"/>
    <property type="match status" value="1"/>
</dbReference>
<feature type="domain" description="N-acetyltransferase" evidence="1">
    <location>
        <begin position="24"/>
        <end position="176"/>
    </location>
</feature>
<evidence type="ECO:0000313" key="2">
    <source>
        <dbReference type="EMBL" id="GEN31199.1"/>
    </source>
</evidence>
<dbReference type="OrthoDB" id="9799321at2"/>
<organism evidence="2 3">
    <name type="scientific">Cerasibacillus quisquiliarum</name>
    <dbReference type="NCBI Taxonomy" id="227865"/>
    <lineage>
        <taxon>Bacteria</taxon>
        <taxon>Bacillati</taxon>
        <taxon>Bacillota</taxon>
        <taxon>Bacilli</taxon>
        <taxon>Bacillales</taxon>
        <taxon>Bacillaceae</taxon>
        <taxon>Cerasibacillus</taxon>
    </lineage>
</organism>
<protein>
    <submittedName>
        <fullName evidence="2">Ribosomal-protein-serine acetyltransferase</fullName>
    </submittedName>
</protein>
<dbReference type="RefSeq" id="WP_146937161.1">
    <property type="nucleotide sequence ID" value="NZ_BJXW01000013.1"/>
</dbReference>
<dbReference type="Gene3D" id="3.40.630.30">
    <property type="match status" value="1"/>
</dbReference>
<dbReference type="Pfam" id="PF13302">
    <property type="entry name" value="Acetyltransf_3"/>
    <property type="match status" value="1"/>
</dbReference>
<dbReference type="SUPFAM" id="SSF55729">
    <property type="entry name" value="Acyl-CoA N-acyltransferases (Nat)"/>
    <property type="match status" value="1"/>
</dbReference>
<name>A0A511UX65_9BACI</name>
<dbReference type="Proteomes" id="UP000321491">
    <property type="component" value="Unassembled WGS sequence"/>
</dbReference>